<dbReference type="AlphaFoldDB" id="A0A2P5CWD2"/>
<comment type="caution">
    <text evidence="1">The sequence shown here is derived from an EMBL/GenBank/DDBJ whole genome shotgun (WGS) entry which is preliminary data.</text>
</comment>
<sequence length="97" mass="11059">MALRKISDIETITKMNPNPDEKEVWPKTALQKEIKPDPVENMKKKNNKEFKPKTGGVFPAKKRSVKKMMFDYIVERCSVFLHGGSSSAKPNKTHKGN</sequence>
<dbReference type="EMBL" id="JXTC01000321">
    <property type="protein sequence ID" value="PON65336.1"/>
    <property type="molecule type" value="Genomic_DNA"/>
</dbReference>
<organism evidence="1 2">
    <name type="scientific">Trema orientale</name>
    <name type="common">Charcoal tree</name>
    <name type="synonym">Celtis orientalis</name>
    <dbReference type="NCBI Taxonomy" id="63057"/>
    <lineage>
        <taxon>Eukaryota</taxon>
        <taxon>Viridiplantae</taxon>
        <taxon>Streptophyta</taxon>
        <taxon>Embryophyta</taxon>
        <taxon>Tracheophyta</taxon>
        <taxon>Spermatophyta</taxon>
        <taxon>Magnoliopsida</taxon>
        <taxon>eudicotyledons</taxon>
        <taxon>Gunneridae</taxon>
        <taxon>Pentapetalae</taxon>
        <taxon>rosids</taxon>
        <taxon>fabids</taxon>
        <taxon>Rosales</taxon>
        <taxon>Cannabaceae</taxon>
        <taxon>Trema</taxon>
    </lineage>
</organism>
<proteinExistence type="predicted"/>
<reference evidence="2" key="1">
    <citation type="submission" date="2016-06" db="EMBL/GenBank/DDBJ databases">
        <title>Parallel loss of symbiosis genes in relatives of nitrogen-fixing non-legume Parasponia.</title>
        <authorList>
            <person name="Van Velzen R."/>
            <person name="Holmer R."/>
            <person name="Bu F."/>
            <person name="Rutten L."/>
            <person name="Van Zeijl A."/>
            <person name="Liu W."/>
            <person name="Santuari L."/>
            <person name="Cao Q."/>
            <person name="Sharma T."/>
            <person name="Shen D."/>
            <person name="Roswanjaya Y."/>
            <person name="Wardhani T."/>
            <person name="Kalhor M.S."/>
            <person name="Jansen J."/>
            <person name="Van den Hoogen J."/>
            <person name="Gungor B."/>
            <person name="Hartog M."/>
            <person name="Hontelez J."/>
            <person name="Verver J."/>
            <person name="Yang W.-C."/>
            <person name="Schijlen E."/>
            <person name="Repin R."/>
            <person name="Schilthuizen M."/>
            <person name="Schranz E."/>
            <person name="Heidstra R."/>
            <person name="Miyata K."/>
            <person name="Fedorova E."/>
            <person name="Kohlen W."/>
            <person name="Bisseling T."/>
            <person name="Smit S."/>
            <person name="Geurts R."/>
        </authorList>
    </citation>
    <scope>NUCLEOTIDE SEQUENCE [LARGE SCALE GENOMIC DNA]</scope>
    <source>
        <strain evidence="2">cv. RG33-2</strain>
    </source>
</reference>
<accession>A0A2P5CWD2</accession>
<dbReference type="OrthoDB" id="1747351at2759"/>
<keyword evidence="2" id="KW-1185">Reference proteome</keyword>
<dbReference type="InParanoid" id="A0A2P5CWD2"/>
<gene>
    <name evidence="1" type="ORF">TorRG33x02_271020</name>
</gene>
<protein>
    <submittedName>
        <fullName evidence="1">Uncharacterized protein</fullName>
    </submittedName>
</protein>
<name>A0A2P5CWD2_TREOI</name>
<dbReference type="Proteomes" id="UP000237000">
    <property type="component" value="Unassembled WGS sequence"/>
</dbReference>
<evidence type="ECO:0000313" key="2">
    <source>
        <dbReference type="Proteomes" id="UP000237000"/>
    </source>
</evidence>
<evidence type="ECO:0000313" key="1">
    <source>
        <dbReference type="EMBL" id="PON65336.1"/>
    </source>
</evidence>